<comment type="caution">
    <text evidence="1">The sequence shown here is derived from an EMBL/GenBank/DDBJ whole genome shotgun (WGS) entry which is preliminary data.</text>
</comment>
<gene>
    <name evidence="1" type="ORF">LCOR_11579.1</name>
</gene>
<proteinExistence type="predicted"/>
<protein>
    <submittedName>
        <fullName evidence="1">Uncharacterized protein</fullName>
    </submittedName>
</protein>
<accession>A0A068SFK3</accession>
<evidence type="ECO:0000313" key="2">
    <source>
        <dbReference type="Proteomes" id="UP000027586"/>
    </source>
</evidence>
<dbReference type="VEuPathDB" id="FungiDB:LCOR_11579.1"/>
<name>A0A068SFK3_9FUNG</name>
<keyword evidence="2" id="KW-1185">Reference proteome</keyword>
<sequence>MPRSSTTKRNADEIDDSDYTWEDYCTSLLDFVYHHCYILLTRHCFYSLLESTAPAASRRRISKNADTEAAANGGSGTSDAHVVLRRSRRVAASPLVLLKASMDYGLWYRIIDLEEAKAVLAYGRKTKDQFLRFAWYLWRTGKKQQMKEAIPSLPDNDQDFASWLLIPAKHDQFHGEYVVLNVHVIAWKFMPVIDQVVQFWYNLAEVHGDDLDLIQRVIDSFHEERLLIPANAQRANITSILAERSASVHALMLMKPTPVPES</sequence>
<dbReference type="AlphaFoldDB" id="A0A068SFK3"/>
<dbReference type="OrthoDB" id="10582163at2759"/>
<dbReference type="Proteomes" id="UP000027586">
    <property type="component" value="Unassembled WGS sequence"/>
</dbReference>
<organism evidence="1 2">
    <name type="scientific">Lichtheimia corymbifera JMRC:FSU:9682</name>
    <dbReference type="NCBI Taxonomy" id="1263082"/>
    <lineage>
        <taxon>Eukaryota</taxon>
        <taxon>Fungi</taxon>
        <taxon>Fungi incertae sedis</taxon>
        <taxon>Mucoromycota</taxon>
        <taxon>Mucoromycotina</taxon>
        <taxon>Mucoromycetes</taxon>
        <taxon>Mucorales</taxon>
        <taxon>Lichtheimiaceae</taxon>
        <taxon>Lichtheimia</taxon>
    </lineage>
</organism>
<dbReference type="EMBL" id="CBTN010000108">
    <property type="protein sequence ID" value="CDH60800.1"/>
    <property type="molecule type" value="Genomic_DNA"/>
</dbReference>
<reference evidence="1" key="1">
    <citation type="submission" date="2013-08" db="EMBL/GenBank/DDBJ databases">
        <title>Gene expansion shapes genome architecture in the human pathogen Lichtheimia corymbifera: an evolutionary genomics analysis in the ancient terrestrial Mucorales (Mucoromycotina).</title>
        <authorList>
            <person name="Schwartze V.U."/>
            <person name="Winter S."/>
            <person name="Shelest E."/>
            <person name="Marcet-Houben M."/>
            <person name="Horn F."/>
            <person name="Wehner S."/>
            <person name="Hoffmann K."/>
            <person name="Riege K."/>
            <person name="Sammeth M."/>
            <person name="Nowrousian M."/>
            <person name="Valiante V."/>
            <person name="Linde J."/>
            <person name="Jacobsen I.D."/>
            <person name="Marz M."/>
            <person name="Brakhage A.A."/>
            <person name="Gabaldon T."/>
            <person name="Bocker S."/>
            <person name="Voigt K."/>
        </authorList>
    </citation>
    <scope>NUCLEOTIDE SEQUENCE [LARGE SCALE GENOMIC DNA]</scope>
    <source>
        <strain evidence="1">FSU 9682</strain>
    </source>
</reference>
<evidence type="ECO:0000313" key="1">
    <source>
        <dbReference type="EMBL" id="CDH60800.1"/>
    </source>
</evidence>